<evidence type="ECO:0000256" key="7">
    <source>
        <dbReference type="ARBA" id="ARBA00048470"/>
    </source>
</evidence>
<dbReference type="Pfam" id="PF17805">
    <property type="entry name" value="AsnC_trans_reg2"/>
    <property type="match status" value="1"/>
</dbReference>
<comment type="catalytic activity">
    <reaction evidence="7">
        <text>siroheme + 2 H(+) = 12,18-didecarboxysiroheme + 2 CO2</text>
        <dbReference type="Rhea" id="RHEA:19093"/>
        <dbReference type="ChEBI" id="CHEBI:15378"/>
        <dbReference type="ChEBI" id="CHEBI:16526"/>
        <dbReference type="ChEBI" id="CHEBI:60052"/>
        <dbReference type="ChEBI" id="CHEBI:140497"/>
        <dbReference type="EC" id="4.1.1.111"/>
    </reaction>
</comment>
<dbReference type="InterPro" id="IPR050684">
    <property type="entry name" value="HTH-Siroheme_Decarb"/>
</dbReference>
<comment type="pathway">
    <text evidence="2">Porphyrin-containing compound metabolism.</text>
</comment>
<dbReference type="AlphaFoldDB" id="A0A839VCX2"/>
<proteinExistence type="inferred from homology"/>
<comment type="subunit">
    <text evidence="4">Probably forms a complex composed of NirD, NirL, NirG and NirH. All proteins are required for the total conversion of siroheme to didecarboxysiroheme.</text>
</comment>
<organism evidence="10 11">
    <name type="scientific">Halomonas cerina</name>
    <dbReference type="NCBI Taxonomy" id="447424"/>
    <lineage>
        <taxon>Bacteria</taxon>
        <taxon>Pseudomonadati</taxon>
        <taxon>Pseudomonadota</taxon>
        <taxon>Gammaproteobacteria</taxon>
        <taxon>Oceanospirillales</taxon>
        <taxon>Halomonadaceae</taxon>
        <taxon>Halomonas</taxon>
    </lineage>
</organism>
<feature type="domain" description="Siroheme decarboxylase AsnC-like ligand binding" evidence="8">
    <location>
        <begin position="77"/>
        <end position="164"/>
    </location>
</feature>
<dbReference type="GO" id="GO:0003677">
    <property type="term" value="F:DNA binding"/>
    <property type="evidence" value="ECO:0007669"/>
    <property type="project" value="UniProtKB-KW"/>
</dbReference>
<comment type="function">
    <text evidence="6">Involved in heme d1 biosynthesis. Catalyzes the decarboxylation of siroheme into didecarboxysiroheme.</text>
</comment>
<name>A0A839VCX2_9GAMM</name>
<dbReference type="Proteomes" id="UP000547614">
    <property type="component" value="Unassembled WGS sequence"/>
</dbReference>
<dbReference type="InterPro" id="IPR053953">
    <property type="entry name" value="NirdL-like_HTH"/>
</dbReference>
<keyword evidence="10" id="KW-0238">DNA-binding</keyword>
<evidence type="ECO:0000313" key="11">
    <source>
        <dbReference type="Proteomes" id="UP000547614"/>
    </source>
</evidence>
<gene>
    <name evidence="10" type="ORF">FHR94_001589</name>
</gene>
<dbReference type="EMBL" id="JACHXP010000006">
    <property type="protein sequence ID" value="MBB3190356.1"/>
    <property type="molecule type" value="Genomic_DNA"/>
</dbReference>
<dbReference type="InterPro" id="IPR040523">
    <property type="entry name" value="AsnC_trans_reg2"/>
</dbReference>
<dbReference type="EC" id="4.1.1.111" evidence="5"/>
<sequence length="177" mass="20353">MTVAIPIVVEPDRQLGEPAAQHRLRVLLEQGLPLSPRPWQILAEQSGLTEDEVMTCVRRWQAEGLIKRLGLVVRHRRLGIQANAMVVWDVPDTRVAEVGRRLARETAVTLCYRRPRRLPDWPYNLFCMLHGTRREWVLAELATIVERHGLGDIECRVLFSQHAYRQCGGRYAREGDA</sequence>
<evidence type="ECO:0000259" key="8">
    <source>
        <dbReference type="Pfam" id="PF17805"/>
    </source>
</evidence>
<dbReference type="Gene3D" id="3.30.70.3460">
    <property type="match status" value="1"/>
</dbReference>
<evidence type="ECO:0000256" key="5">
    <source>
        <dbReference type="ARBA" id="ARBA00023471"/>
    </source>
</evidence>
<dbReference type="PANTHER" id="PTHR43413:SF1">
    <property type="entry name" value="SIROHEME DECARBOXYLASE NIRL SUBUNIT"/>
    <property type="match status" value="1"/>
</dbReference>
<evidence type="ECO:0000256" key="4">
    <source>
        <dbReference type="ARBA" id="ARBA00023465"/>
    </source>
</evidence>
<dbReference type="Pfam" id="PF22451">
    <property type="entry name" value="NirdL-like_HTH"/>
    <property type="match status" value="1"/>
</dbReference>
<reference evidence="10 11" key="1">
    <citation type="submission" date="2020-08" db="EMBL/GenBank/DDBJ databases">
        <title>Genomic Encyclopedia of Type Strains, Phase III (KMG-III): the genomes of soil and plant-associated and newly described type strains.</title>
        <authorList>
            <person name="Whitman W."/>
        </authorList>
    </citation>
    <scope>NUCLEOTIDE SEQUENCE [LARGE SCALE GENOMIC DNA]</scope>
    <source>
        <strain evidence="10 11">CECT 7282</strain>
    </source>
</reference>
<keyword evidence="1" id="KW-0456">Lyase</keyword>
<comment type="similarity">
    <text evidence="3">Belongs to the Ahb/Nir family.</text>
</comment>
<keyword evidence="11" id="KW-1185">Reference proteome</keyword>
<evidence type="ECO:0000256" key="3">
    <source>
        <dbReference type="ARBA" id="ARBA00023457"/>
    </source>
</evidence>
<evidence type="ECO:0000256" key="1">
    <source>
        <dbReference type="ARBA" id="ARBA00023239"/>
    </source>
</evidence>
<evidence type="ECO:0000313" key="10">
    <source>
        <dbReference type="EMBL" id="MBB3190356.1"/>
    </source>
</evidence>
<dbReference type="GO" id="GO:0016829">
    <property type="term" value="F:lyase activity"/>
    <property type="evidence" value="ECO:0007669"/>
    <property type="project" value="UniProtKB-KW"/>
</dbReference>
<protein>
    <recommendedName>
        <fullName evidence="5">siroheme decarboxylase</fullName>
        <ecNumber evidence="5">4.1.1.111</ecNumber>
    </recommendedName>
</protein>
<dbReference type="RefSeq" id="WP_183325093.1">
    <property type="nucleotide sequence ID" value="NZ_JACHXP010000006.1"/>
</dbReference>
<dbReference type="PANTHER" id="PTHR43413">
    <property type="entry name" value="TRANSCRIPTIONAL REGULATOR, ASNC FAMILY"/>
    <property type="match status" value="1"/>
</dbReference>
<comment type="caution">
    <text evidence="10">The sequence shown here is derived from an EMBL/GenBank/DDBJ whole genome shotgun (WGS) entry which is preliminary data.</text>
</comment>
<feature type="domain" description="Siroheme decarboxylase NirL-like HTH" evidence="9">
    <location>
        <begin position="28"/>
        <end position="66"/>
    </location>
</feature>
<evidence type="ECO:0000256" key="2">
    <source>
        <dbReference type="ARBA" id="ARBA00023444"/>
    </source>
</evidence>
<evidence type="ECO:0000259" key="9">
    <source>
        <dbReference type="Pfam" id="PF22451"/>
    </source>
</evidence>
<accession>A0A839VCX2</accession>
<evidence type="ECO:0000256" key="6">
    <source>
        <dbReference type="ARBA" id="ARBA00045291"/>
    </source>
</evidence>